<dbReference type="InterPro" id="IPR013088">
    <property type="entry name" value="Znf_NHR/GATA"/>
</dbReference>
<dbReference type="KEGG" id="ccp:CHC_T00001657001"/>
<feature type="domain" description="GATA-type" evidence="2">
    <location>
        <begin position="6"/>
        <end position="55"/>
    </location>
</feature>
<protein>
    <recommendedName>
        <fullName evidence="2">GATA-type domain-containing protein</fullName>
    </recommendedName>
</protein>
<dbReference type="InterPro" id="IPR000679">
    <property type="entry name" value="Znf_GATA"/>
</dbReference>
<dbReference type="Pfam" id="PF00320">
    <property type="entry name" value="GATA"/>
    <property type="match status" value="1"/>
</dbReference>
<dbReference type="SMART" id="SM00401">
    <property type="entry name" value="ZnF_GATA"/>
    <property type="match status" value="1"/>
</dbReference>
<dbReference type="GeneID" id="17320224"/>
<organism evidence="3 4">
    <name type="scientific">Chondrus crispus</name>
    <name type="common">Carrageen Irish moss</name>
    <name type="synonym">Polymorpha crispa</name>
    <dbReference type="NCBI Taxonomy" id="2769"/>
    <lineage>
        <taxon>Eukaryota</taxon>
        <taxon>Rhodophyta</taxon>
        <taxon>Florideophyceae</taxon>
        <taxon>Rhodymeniophycidae</taxon>
        <taxon>Gigartinales</taxon>
        <taxon>Gigartinaceae</taxon>
        <taxon>Chondrus</taxon>
    </lineage>
</organism>
<feature type="region of interest" description="Disordered" evidence="1">
    <location>
        <begin position="247"/>
        <end position="267"/>
    </location>
</feature>
<reference evidence="4" key="1">
    <citation type="journal article" date="2013" name="Proc. Natl. Acad. Sci. U.S.A.">
        <title>Genome structure and metabolic features in the red seaweed Chondrus crispus shed light on evolution of the Archaeplastida.</title>
        <authorList>
            <person name="Collen J."/>
            <person name="Porcel B."/>
            <person name="Carre W."/>
            <person name="Ball S.G."/>
            <person name="Chaparro C."/>
            <person name="Tonon T."/>
            <person name="Barbeyron T."/>
            <person name="Michel G."/>
            <person name="Noel B."/>
            <person name="Valentin K."/>
            <person name="Elias M."/>
            <person name="Artiguenave F."/>
            <person name="Arun A."/>
            <person name="Aury J.M."/>
            <person name="Barbosa-Neto J.F."/>
            <person name="Bothwell J.H."/>
            <person name="Bouget F.Y."/>
            <person name="Brillet L."/>
            <person name="Cabello-Hurtado F."/>
            <person name="Capella-Gutierrez S."/>
            <person name="Charrier B."/>
            <person name="Cladiere L."/>
            <person name="Cock J.M."/>
            <person name="Coelho S.M."/>
            <person name="Colleoni C."/>
            <person name="Czjzek M."/>
            <person name="Da Silva C."/>
            <person name="Delage L."/>
            <person name="Denoeud F."/>
            <person name="Deschamps P."/>
            <person name="Dittami S.M."/>
            <person name="Gabaldon T."/>
            <person name="Gachon C.M."/>
            <person name="Groisillier A."/>
            <person name="Herve C."/>
            <person name="Jabbari K."/>
            <person name="Katinka M."/>
            <person name="Kloareg B."/>
            <person name="Kowalczyk N."/>
            <person name="Labadie K."/>
            <person name="Leblanc C."/>
            <person name="Lopez P.J."/>
            <person name="McLachlan D.H."/>
            <person name="Meslet-Cladiere L."/>
            <person name="Moustafa A."/>
            <person name="Nehr Z."/>
            <person name="Nyvall Collen P."/>
            <person name="Panaud O."/>
            <person name="Partensky F."/>
            <person name="Poulain J."/>
            <person name="Rensing S.A."/>
            <person name="Rousvoal S."/>
            <person name="Samson G."/>
            <person name="Symeonidi A."/>
            <person name="Weissenbach J."/>
            <person name="Zambounis A."/>
            <person name="Wincker P."/>
            <person name="Boyen C."/>
        </authorList>
    </citation>
    <scope>NUCLEOTIDE SEQUENCE [LARGE SCALE GENOMIC DNA]</scope>
    <source>
        <strain evidence="4">cv. Stackhouse</strain>
    </source>
</reference>
<dbReference type="SUPFAM" id="SSF57716">
    <property type="entry name" value="Glucocorticoid receptor-like (DNA-binding domain)"/>
    <property type="match status" value="1"/>
</dbReference>
<evidence type="ECO:0000256" key="1">
    <source>
        <dbReference type="SAM" id="MobiDB-lite"/>
    </source>
</evidence>
<name>R7Q2C8_CHOCR</name>
<proteinExistence type="predicted"/>
<dbReference type="GO" id="GO:0008270">
    <property type="term" value="F:zinc ion binding"/>
    <property type="evidence" value="ECO:0007669"/>
    <property type="project" value="InterPro"/>
</dbReference>
<dbReference type="SUPFAM" id="SSF54277">
    <property type="entry name" value="CAD &amp; PB1 domains"/>
    <property type="match status" value="1"/>
</dbReference>
<dbReference type="RefSeq" id="XP_005712518.1">
    <property type="nucleotide sequence ID" value="XM_005712461.1"/>
</dbReference>
<gene>
    <name evidence="3" type="ORF">CHC_T00001657001</name>
</gene>
<dbReference type="Gene3D" id="3.30.50.10">
    <property type="entry name" value="Erythroid Transcription Factor GATA-1, subunit A"/>
    <property type="match status" value="1"/>
</dbReference>
<evidence type="ECO:0000313" key="4">
    <source>
        <dbReference type="Proteomes" id="UP000012073"/>
    </source>
</evidence>
<sequence length="456" mass="50943">MYIGNKPETKSCLKCRTTETRRWQSGPDGLKTLCAHCHSEYRKRRIVIYKNRKGICSVLKKKGTKPAKIVGFGTKQSGHNNFLMPLTEFVDPPAEKKVLKDTDGEIISEAEPADVSCLRCSEVCRDPRLGPDGPKTLCLPCHRRYICRELPLYKDSSGSITVCCAVGGYRVDHVGFHLKGMQRDLTRPITKPWLGKARETATILTTRTLQCQIRDVSRQHHMPFKFQTVQRRKNTFATGTSPFSSVRNGASCPVSSPRVKEEAATVPQHRLVPESSRGYQKISNTVLTCSDGFNIDYRAGSAPSRIIDASLLKNRAAASRGRSWTLDRHHPRDTSVRSGVAMKASCRISGSVVTRRFSLNPDRQPEYFIEDVRHIFGIQSDFFIRYKDSANDEITASTLMEISELFAIALESIVSPVAIEVILISDGLPFNHPTRGFLSMSHSDLGRKKCRILAAG</sequence>
<dbReference type="Gramene" id="CDF32747">
    <property type="protein sequence ID" value="CDF32747"/>
    <property type="gene ID" value="CHC_T00001657001"/>
</dbReference>
<dbReference type="GO" id="GO:0006355">
    <property type="term" value="P:regulation of DNA-templated transcription"/>
    <property type="evidence" value="ECO:0007669"/>
    <property type="project" value="InterPro"/>
</dbReference>
<evidence type="ECO:0000259" key="2">
    <source>
        <dbReference type="SMART" id="SM00401"/>
    </source>
</evidence>
<dbReference type="AlphaFoldDB" id="R7Q2C8"/>
<keyword evidence="4" id="KW-1185">Reference proteome</keyword>
<dbReference type="EMBL" id="HG001566">
    <property type="protein sequence ID" value="CDF32747.1"/>
    <property type="molecule type" value="Genomic_DNA"/>
</dbReference>
<evidence type="ECO:0000313" key="3">
    <source>
        <dbReference type="EMBL" id="CDF32747.1"/>
    </source>
</evidence>
<dbReference type="GO" id="GO:0043565">
    <property type="term" value="F:sequence-specific DNA binding"/>
    <property type="evidence" value="ECO:0007669"/>
    <property type="project" value="InterPro"/>
</dbReference>
<accession>R7Q2C8</accession>
<dbReference type="Proteomes" id="UP000012073">
    <property type="component" value="Unassembled WGS sequence"/>
</dbReference>